<feature type="transmembrane region" description="Helical" evidence="1">
    <location>
        <begin position="125"/>
        <end position="147"/>
    </location>
</feature>
<dbReference type="OrthoDB" id="9789229at2"/>
<sequence length="397" mass="44326">MVKKRYRADRDAIDRKRLPLAVKVFGVLCLAAGGATAVLLTITIVTMVLAFTSGSLDVEASTATVVIFVVETMLYTALATMFAIFGIRLLRNKRKHAAHGTEAMIIILAAIIICSIMLNGLGANVIPHAVVAVFLIVMQSYLDPALAGERELRRKLRDMETREQAEDGTLGLDPTGRGYITLNFFNLFWIFVVCSVLGLVIETVYHVLVVDPGVYEDRAGLLFGPFSPIYGVGAMLMTMALNRFHKAPFPVIFLVSAVIGGAFEYAVSWFMQFAFGIVAWDYTGTFLSIDGRTNGMFMAMWGVLGLFWVKLCLPWMLRLVNRIPWNWRYTLTTVCAALMIVDCGMTLMSLDRWYQREAGVAPDNAISRFIDDHFDNQYMEERFQSMSIDPDNAARTL</sequence>
<evidence type="ECO:0000256" key="1">
    <source>
        <dbReference type="SAM" id="Phobius"/>
    </source>
</evidence>
<evidence type="ECO:0008006" key="4">
    <source>
        <dbReference type="Google" id="ProtNLM"/>
    </source>
</evidence>
<proteinExistence type="predicted"/>
<accession>A0A369LBM0</accession>
<feature type="transmembrane region" description="Helical" evidence="1">
    <location>
        <begin position="296"/>
        <end position="317"/>
    </location>
</feature>
<name>A0A369LBM0_9ACTN</name>
<dbReference type="AlphaFoldDB" id="A0A369LBM0"/>
<comment type="caution">
    <text evidence="2">The sequence shown here is derived from an EMBL/GenBank/DDBJ whole genome shotgun (WGS) entry which is preliminary data.</text>
</comment>
<keyword evidence="1" id="KW-1133">Transmembrane helix</keyword>
<dbReference type="InterPro" id="IPR010540">
    <property type="entry name" value="CmpB_TMEM229"/>
</dbReference>
<feature type="transmembrane region" description="Helical" evidence="1">
    <location>
        <begin position="20"/>
        <end position="51"/>
    </location>
</feature>
<feature type="transmembrane region" description="Helical" evidence="1">
    <location>
        <begin position="102"/>
        <end position="119"/>
    </location>
</feature>
<dbReference type="EMBL" id="PPTP01000003">
    <property type="protein sequence ID" value="RDB56119.1"/>
    <property type="molecule type" value="Genomic_DNA"/>
</dbReference>
<reference evidence="2 3" key="1">
    <citation type="journal article" date="2018" name="Elife">
        <title>Discovery and characterization of a prevalent human gut bacterial enzyme sufficient for the inactivation of a family of plant toxins.</title>
        <authorList>
            <person name="Koppel N."/>
            <person name="Bisanz J.E."/>
            <person name="Pandelia M.E."/>
            <person name="Turnbaugh P.J."/>
            <person name="Balskus E.P."/>
        </authorList>
    </citation>
    <scope>NUCLEOTIDE SEQUENCE [LARGE SCALE GENOMIC DNA]</scope>
    <source>
        <strain evidence="3">anaerobia AP69FAA</strain>
    </source>
</reference>
<evidence type="ECO:0000313" key="3">
    <source>
        <dbReference type="Proteomes" id="UP000253792"/>
    </source>
</evidence>
<feature type="transmembrane region" description="Helical" evidence="1">
    <location>
        <begin position="187"/>
        <end position="208"/>
    </location>
</feature>
<dbReference type="Proteomes" id="UP000253792">
    <property type="component" value="Unassembled WGS sequence"/>
</dbReference>
<dbReference type="STRING" id="1034345.GCA_000236865_00414"/>
<organism evidence="2 3">
    <name type="scientific">Senegalimassilia anaerobia</name>
    <dbReference type="NCBI Taxonomy" id="1473216"/>
    <lineage>
        <taxon>Bacteria</taxon>
        <taxon>Bacillati</taxon>
        <taxon>Actinomycetota</taxon>
        <taxon>Coriobacteriia</taxon>
        <taxon>Coriobacteriales</taxon>
        <taxon>Coriobacteriaceae</taxon>
        <taxon>Senegalimassilia</taxon>
    </lineage>
</organism>
<dbReference type="Pfam" id="PF06541">
    <property type="entry name" value="ABC_trans_CmpB"/>
    <property type="match status" value="1"/>
</dbReference>
<gene>
    <name evidence="2" type="ORF">C1880_04305</name>
</gene>
<keyword evidence="1" id="KW-0472">Membrane</keyword>
<protein>
    <recommendedName>
        <fullName evidence="4">ABC transporter permease</fullName>
    </recommendedName>
</protein>
<evidence type="ECO:0000313" key="2">
    <source>
        <dbReference type="EMBL" id="RDB56119.1"/>
    </source>
</evidence>
<keyword evidence="1" id="KW-0812">Transmembrane</keyword>
<keyword evidence="3" id="KW-1185">Reference proteome</keyword>
<feature type="transmembrane region" description="Helical" evidence="1">
    <location>
        <begin position="220"/>
        <end position="240"/>
    </location>
</feature>
<feature type="transmembrane region" description="Helical" evidence="1">
    <location>
        <begin position="63"/>
        <end position="90"/>
    </location>
</feature>